<comment type="caution">
    <text evidence="1">The sequence shown here is derived from an EMBL/GenBank/DDBJ whole genome shotgun (WGS) entry which is preliminary data.</text>
</comment>
<dbReference type="AlphaFoldDB" id="A0A0H1BP49"/>
<accession>A0A0H1BP49</accession>
<evidence type="ECO:0000313" key="2">
    <source>
        <dbReference type="Proteomes" id="UP000053573"/>
    </source>
</evidence>
<gene>
    <name evidence="1" type="ORF">EMPG_11759</name>
</gene>
<dbReference type="EMBL" id="LDEV01000405">
    <property type="protein sequence ID" value="KLJ13289.1"/>
    <property type="molecule type" value="Genomic_DNA"/>
</dbReference>
<organism evidence="1 2">
    <name type="scientific">Blastomyces silverae</name>
    <dbReference type="NCBI Taxonomy" id="2060906"/>
    <lineage>
        <taxon>Eukaryota</taxon>
        <taxon>Fungi</taxon>
        <taxon>Dikarya</taxon>
        <taxon>Ascomycota</taxon>
        <taxon>Pezizomycotina</taxon>
        <taxon>Eurotiomycetes</taxon>
        <taxon>Eurotiomycetidae</taxon>
        <taxon>Onygenales</taxon>
        <taxon>Ajellomycetaceae</taxon>
        <taxon>Blastomyces</taxon>
    </lineage>
</organism>
<dbReference type="Proteomes" id="UP000053573">
    <property type="component" value="Unassembled WGS sequence"/>
</dbReference>
<name>A0A0H1BP49_9EURO</name>
<evidence type="ECO:0000313" key="1">
    <source>
        <dbReference type="EMBL" id="KLJ13289.1"/>
    </source>
</evidence>
<sequence>MTWIRPRCLKELRTVSISASTLQRLYSCIFQPANTSSAAYIPVLLSLANPWVP</sequence>
<keyword evidence="2" id="KW-1185">Reference proteome</keyword>
<protein>
    <submittedName>
        <fullName evidence="1">Uncharacterized protein</fullName>
    </submittedName>
</protein>
<proteinExistence type="predicted"/>
<reference evidence="2" key="1">
    <citation type="journal article" date="2015" name="PLoS Genet.">
        <title>The dynamic genome and transcriptome of the human fungal pathogen Blastomyces and close relative Emmonsia.</title>
        <authorList>
            <person name="Munoz J.F."/>
            <person name="Gauthier G.M."/>
            <person name="Desjardins C.A."/>
            <person name="Gallo J.E."/>
            <person name="Holder J."/>
            <person name="Sullivan T.D."/>
            <person name="Marty A.J."/>
            <person name="Carmen J.C."/>
            <person name="Chen Z."/>
            <person name="Ding L."/>
            <person name="Gujja S."/>
            <person name="Magrini V."/>
            <person name="Misas E."/>
            <person name="Mitreva M."/>
            <person name="Priest M."/>
            <person name="Saif S."/>
            <person name="Whiston E.A."/>
            <person name="Young S."/>
            <person name="Zeng Q."/>
            <person name="Goldman W.E."/>
            <person name="Mardis E.R."/>
            <person name="Taylor J.W."/>
            <person name="McEwen J.G."/>
            <person name="Clay O.K."/>
            <person name="Klein B.S."/>
            <person name="Cuomo C.A."/>
        </authorList>
    </citation>
    <scope>NUCLEOTIDE SEQUENCE [LARGE SCALE GENOMIC DNA]</scope>
    <source>
        <strain evidence="2">UAMH 139</strain>
    </source>
</reference>